<dbReference type="Pfam" id="PF14214">
    <property type="entry name" value="Helitron_like_N"/>
    <property type="match status" value="1"/>
</dbReference>
<reference evidence="2 3" key="1">
    <citation type="journal article" date="2019" name="Nat. Ecol. Evol.">
        <title>Megaphylogeny resolves global patterns of mushroom evolution.</title>
        <authorList>
            <person name="Varga T."/>
            <person name="Krizsan K."/>
            <person name="Foldi C."/>
            <person name="Dima B."/>
            <person name="Sanchez-Garcia M."/>
            <person name="Sanchez-Ramirez S."/>
            <person name="Szollosi G.J."/>
            <person name="Szarkandi J.G."/>
            <person name="Papp V."/>
            <person name="Albert L."/>
            <person name="Andreopoulos W."/>
            <person name="Angelini C."/>
            <person name="Antonin V."/>
            <person name="Barry K.W."/>
            <person name="Bougher N.L."/>
            <person name="Buchanan P."/>
            <person name="Buyck B."/>
            <person name="Bense V."/>
            <person name="Catcheside P."/>
            <person name="Chovatia M."/>
            <person name="Cooper J."/>
            <person name="Damon W."/>
            <person name="Desjardin D."/>
            <person name="Finy P."/>
            <person name="Geml J."/>
            <person name="Haridas S."/>
            <person name="Hughes K."/>
            <person name="Justo A."/>
            <person name="Karasinski D."/>
            <person name="Kautmanova I."/>
            <person name="Kiss B."/>
            <person name="Kocsube S."/>
            <person name="Kotiranta H."/>
            <person name="LaButti K.M."/>
            <person name="Lechner B.E."/>
            <person name="Liimatainen K."/>
            <person name="Lipzen A."/>
            <person name="Lukacs Z."/>
            <person name="Mihaltcheva S."/>
            <person name="Morgado L.N."/>
            <person name="Niskanen T."/>
            <person name="Noordeloos M.E."/>
            <person name="Ohm R.A."/>
            <person name="Ortiz-Santana B."/>
            <person name="Ovrebo C."/>
            <person name="Racz N."/>
            <person name="Riley R."/>
            <person name="Savchenko A."/>
            <person name="Shiryaev A."/>
            <person name="Soop K."/>
            <person name="Spirin V."/>
            <person name="Szebenyi C."/>
            <person name="Tomsovsky M."/>
            <person name="Tulloss R.E."/>
            <person name="Uehling J."/>
            <person name="Grigoriev I.V."/>
            <person name="Vagvolgyi C."/>
            <person name="Papp T."/>
            <person name="Martin F.M."/>
            <person name="Miettinen O."/>
            <person name="Hibbett D.S."/>
            <person name="Nagy L.G."/>
        </authorList>
    </citation>
    <scope>NUCLEOTIDE SEQUENCE [LARGE SCALE GENOMIC DNA]</scope>
    <source>
        <strain evidence="2 3">CBS 962.96</strain>
    </source>
</reference>
<dbReference type="AlphaFoldDB" id="A0A4S8MMG7"/>
<evidence type="ECO:0000259" key="1">
    <source>
        <dbReference type="Pfam" id="PF14214"/>
    </source>
</evidence>
<proteinExistence type="predicted"/>
<keyword evidence="3" id="KW-1185">Reference proteome</keyword>
<dbReference type="OrthoDB" id="2272314at2759"/>
<dbReference type="InterPro" id="IPR025476">
    <property type="entry name" value="Helitron_helicase-like"/>
</dbReference>
<feature type="domain" description="Helitron helicase-like" evidence="1">
    <location>
        <begin position="289"/>
        <end position="402"/>
    </location>
</feature>
<evidence type="ECO:0000313" key="2">
    <source>
        <dbReference type="EMBL" id="THV03739.1"/>
    </source>
</evidence>
<feature type="non-terminal residue" evidence="2">
    <location>
        <position position="402"/>
    </location>
</feature>
<name>A0A4S8MMG7_DENBC</name>
<evidence type="ECO:0000313" key="3">
    <source>
        <dbReference type="Proteomes" id="UP000297245"/>
    </source>
</evidence>
<protein>
    <recommendedName>
        <fullName evidence="1">Helitron helicase-like domain-containing protein</fullName>
    </recommendedName>
</protein>
<dbReference type="PANTHER" id="PTHR45786">
    <property type="entry name" value="DNA BINDING PROTEIN-LIKE"/>
    <property type="match status" value="1"/>
</dbReference>
<accession>A0A4S8MMG7</accession>
<dbReference type="PANTHER" id="PTHR45786:SF74">
    <property type="entry name" value="ATP-DEPENDENT DNA HELICASE"/>
    <property type="match status" value="1"/>
</dbReference>
<dbReference type="EMBL" id="ML179063">
    <property type="protein sequence ID" value="THV03739.1"/>
    <property type="molecule type" value="Genomic_DNA"/>
</dbReference>
<organism evidence="2 3">
    <name type="scientific">Dendrothele bispora (strain CBS 962.96)</name>
    <dbReference type="NCBI Taxonomy" id="1314807"/>
    <lineage>
        <taxon>Eukaryota</taxon>
        <taxon>Fungi</taxon>
        <taxon>Dikarya</taxon>
        <taxon>Basidiomycota</taxon>
        <taxon>Agaricomycotina</taxon>
        <taxon>Agaricomycetes</taxon>
        <taxon>Agaricomycetidae</taxon>
        <taxon>Agaricales</taxon>
        <taxon>Agaricales incertae sedis</taxon>
        <taxon>Dendrothele</taxon>
    </lineage>
</organism>
<dbReference type="Proteomes" id="UP000297245">
    <property type="component" value="Unassembled WGS sequence"/>
</dbReference>
<sequence length="402" mass="46249">MEHMCRYCGALHWLDEKVAKSSRASPEFGMCCKHGEVRIPLLEQPPEYLYRLYTGHDNQAKEFRENISQYNAALAFTSVGVSVDDSVNHRGHGPPVFRIHGELKHLSGSLLPREGSAPSYAQLYIIDPHAALQYRMQRNSNLRQDTMWSLQTLLRAENPYSSIYLHAYEVLRQHPDAPDLSVCLRVMPGQDRRRYNLPTADEVAAIVPDGNQGAENRDIILRLRPQDRDANEEGADYCGALQRVSDGHAAYAPLHYVLLFPRGEPGWHWDLKLYQPNRDEPKRLSQTCYAAFRLHARRYEFSTILWGGRLLQRYVVDLWASADQNRLKFLEKNQDHLRATLYQGLEDALDRDADLNSVGKRKILPSSYIGGPRHMHMRYQDAMAIARYFKKVDLFITMTADP</sequence>
<gene>
    <name evidence="2" type="ORF">K435DRAFT_561317</name>
</gene>